<organism evidence="2 3">
    <name type="scientific">Vigna mungo</name>
    <name type="common">Black gram</name>
    <name type="synonym">Phaseolus mungo</name>
    <dbReference type="NCBI Taxonomy" id="3915"/>
    <lineage>
        <taxon>Eukaryota</taxon>
        <taxon>Viridiplantae</taxon>
        <taxon>Streptophyta</taxon>
        <taxon>Embryophyta</taxon>
        <taxon>Tracheophyta</taxon>
        <taxon>Spermatophyta</taxon>
        <taxon>Magnoliopsida</taxon>
        <taxon>eudicotyledons</taxon>
        <taxon>Gunneridae</taxon>
        <taxon>Pentapetalae</taxon>
        <taxon>rosids</taxon>
        <taxon>fabids</taxon>
        <taxon>Fabales</taxon>
        <taxon>Fabaceae</taxon>
        <taxon>Papilionoideae</taxon>
        <taxon>50 kb inversion clade</taxon>
        <taxon>NPAAA clade</taxon>
        <taxon>indigoferoid/millettioid clade</taxon>
        <taxon>Phaseoleae</taxon>
        <taxon>Vigna</taxon>
    </lineage>
</organism>
<sequence length="218" mass="24876">MEGLDETLGSANHRDGTPLRTTVSGSCRLRDAECSSQSFFILSKSSETGRVTASLNLTPSRLSSTPFRFSTRRLRHSRNRVSVGKEERSHTRSVPAATGSSRLRFLRFLWRVRWRSSSGSVREREVWRNSMRARLVFHSSIGWESVRGVEGYMTRLSFTRGTRRRPFSISNVFNPSSSSFLFSSLILLSSLFTVKRGRFLLSYQGQQFLLFISAIDFL</sequence>
<name>A0AAQ3MEW0_VIGMU</name>
<accession>A0AAQ3MEW0</accession>
<gene>
    <name evidence="2" type="ORF">V8G54_034982</name>
</gene>
<keyword evidence="3" id="KW-1185">Reference proteome</keyword>
<dbReference type="AlphaFoldDB" id="A0AAQ3MEW0"/>
<proteinExistence type="predicted"/>
<dbReference type="EMBL" id="CP144690">
    <property type="protein sequence ID" value="WVY89468.1"/>
    <property type="molecule type" value="Genomic_DNA"/>
</dbReference>
<evidence type="ECO:0000256" key="1">
    <source>
        <dbReference type="SAM" id="MobiDB-lite"/>
    </source>
</evidence>
<dbReference type="Proteomes" id="UP001374535">
    <property type="component" value="Chromosome 11"/>
</dbReference>
<protein>
    <submittedName>
        <fullName evidence="2">Uncharacterized protein</fullName>
    </submittedName>
</protein>
<evidence type="ECO:0000313" key="2">
    <source>
        <dbReference type="EMBL" id="WVY89468.1"/>
    </source>
</evidence>
<evidence type="ECO:0000313" key="3">
    <source>
        <dbReference type="Proteomes" id="UP001374535"/>
    </source>
</evidence>
<reference evidence="2 3" key="1">
    <citation type="journal article" date="2023" name="Life. Sci Alliance">
        <title>Evolutionary insights into 3D genome organization and epigenetic landscape of Vigna mungo.</title>
        <authorList>
            <person name="Junaid A."/>
            <person name="Singh B."/>
            <person name="Bhatia S."/>
        </authorList>
    </citation>
    <scope>NUCLEOTIDE SEQUENCE [LARGE SCALE GENOMIC DNA]</scope>
    <source>
        <strain evidence="2">Urdbean</strain>
    </source>
</reference>
<feature type="region of interest" description="Disordered" evidence="1">
    <location>
        <begin position="1"/>
        <end position="22"/>
    </location>
</feature>